<evidence type="ECO:0000256" key="1">
    <source>
        <dbReference type="SAM" id="Phobius"/>
    </source>
</evidence>
<reference evidence="4" key="1">
    <citation type="journal article" date="2019" name="Int. J. Syst. Evol. Microbiol.">
        <title>The Global Catalogue of Microorganisms (GCM) 10K type strain sequencing project: providing services to taxonomists for standard genome sequencing and annotation.</title>
        <authorList>
            <consortium name="The Broad Institute Genomics Platform"/>
            <consortium name="The Broad Institute Genome Sequencing Center for Infectious Disease"/>
            <person name="Wu L."/>
            <person name="Ma J."/>
        </authorList>
    </citation>
    <scope>NUCLEOTIDE SEQUENCE [LARGE SCALE GENOMIC DNA]</scope>
    <source>
        <strain evidence="4">CGMCC 1.15407</strain>
    </source>
</reference>
<dbReference type="Proteomes" id="UP000647339">
    <property type="component" value="Unassembled WGS sequence"/>
</dbReference>
<accession>A0ABQ1UP84</accession>
<dbReference type="PANTHER" id="PTHR43752">
    <property type="entry name" value="BNR/ASP-BOX REPEAT FAMILY PROTEIN"/>
    <property type="match status" value="1"/>
</dbReference>
<keyword evidence="1" id="KW-0472">Membrane</keyword>
<dbReference type="InterPro" id="IPR011040">
    <property type="entry name" value="Sialidase"/>
</dbReference>
<sequence length="365" mass="41195">MGKFVFFVSMTLKLFDTRFRILGAAVVFGMFLIFVLPSFGQGHVKVIREGFIFDEAPFRECHASTLVELKDGSIMTAWFGGEYERHPQVGIWTATKTQNGWSTPRKVADGRVNDTLSYPTWNPVLFRMTPDSLVLFYKKGPSPQGWWGMYKVSLDEGKTWSSAQKLPEAILGPIKNKPVTLSNGVVLAPSSVEDEKGWRAHIEITKDSGMTWRKVPIDPNGEYDVIQPSILQHQDGRLQVLCRSKQNHIITAWSEDKGESWSQLEATSVLNPNSGTDAVTLKDGRHLLVYNPAVSGEDWSDGRNQLRLAISADGVNWEDLMRLENEPSGEFSYPAIIQTTDGKVHISYTWKRKKIKYVLLDIENK</sequence>
<keyword evidence="4" id="KW-1185">Reference proteome</keyword>
<proteinExistence type="predicted"/>
<evidence type="ECO:0000313" key="3">
    <source>
        <dbReference type="EMBL" id="GGF22075.1"/>
    </source>
</evidence>
<keyword evidence="1" id="KW-1133">Transmembrane helix</keyword>
<dbReference type="Gene3D" id="2.120.10.10">
    <property type="match status" value="1"/>
</dbReference>
<feature type="transmembrane region" description="Helical" evidence="1">
    <location>
        <begin position="21"/>
        <end position="39"/>
    </location>
</feature>
<dbReference type="EMBL" id="BMIU01000002">
    <property type="protein sequence ID" value="GGF22075.1"/>
    <property type="molecule type" value="Genomic_DNA"/>
</dbReference>
<feature type="domain" description="Sialidase" evidence="2">
    <location>
        <begin position="72"/>
        <end position="346"/>
    </location>
</feature>
<evidence type="ECO:0000313" key="4">
    <source>
        <dbReference type="Proteomes" id="UP000647339"/>
    </source>
</evidence>
<dbReference type="RefSeq" id="WP_137401068.1">
    <property type="nucleotide sequence ID" value="NZ_BMIU01000002.1"/>
</dbReference>
<gene>
    <name evidence="3" type="ORF">GCM10011339_07700</name>
</gene>
<comment type="caution">
    <text evidence="3">The sequence shown here is derived from an EMBL/GenBank/DDBJ whole genome shotgun (WGS) entry which is preliminary data.</text>
</comment>
<protein>
    <recommendedName>
        <fullName evidence="2">Sialidase domain-containing protein</fullName>
    </recommendedName>
</protein>
<name>A0ABQ1UP84_9BACT</name>
<organism evidence="3 4">
    <name type="scientific">Echinicola rosea</name>
    <dbReference type="NCBI Taxonomy" id="1807691"/>
    <lineage>
        <taxon>Bacteria</taxon>
        <taxon>Pseudomonadati</taxon>
        <taxon>Bacteroidota</taxon>
        <taxon>Cytophagia</taxon>
        <taxon>Cytophagales</taxon>
        <taxon>Cyclobacteriaceae</taxon>
        <taxon>Echinicola</taxon>
    </lineage>
</organism>
<keyword evidence="1" id="KW-0812">Transmembrane</keyword>
<evidence type="ECO:0000259" key="2">
    <source>
        <dbReference type="Pfam" id="PF13088"/>
    </source>
</evidence>
<dbReference type="SUPFAM" id="SSF50939">
    <property type="entry name" value="Sialidases"/>
    <property type="match status" value="1"/>
</dbReference>
<dbReference type="InterPro" id="IPR036278">
    <property type="entry name" value="Sialidase_sf"/>
</dbReference>
<dbReference type="Pfam" id="PF13088">
    <property type="entry name" value="BNR_2"/>
    <property type="match status" value="1"/>
</dbReference>
<dbReference type="PANTHER" id="PTHR43752:SF2">
    <property type="entry name" value="BNR_ASP-BOX REPEAT FAMILY PROTEIN"/>
    <property type="match status" value="1"/>
</dbReference>
<dbReference type="CDD" id="cd15482">
    <property type="entry name" value="Sialidase_non-viral"/>
    <property type="match status" value="1"/>
</dbReference>